<dbReference type="RefSeq" id="WP_126415968.1">
    <property type="nucleotide sequence ID" value="NZ_LR134476.1"/>
</dbReference>
<name>A0A3S4V9U9_9ACTO</name>
<dbReference type="PROSITE" id="PS50110">
    <property type="entry name" value="RESPONSE_REGULATORY"/>
    <property type="match status" value="1"/>
</dbReference>
<dbReference type="PROSITE" id="PS51755">
    <property type="entry name" value="OMPR_PHOB"/>
    <property type="match status" value="1"/>
</dbReference>
<dbReference type="Gene3D" id="3.40.50.2300">
    <property type="match status" value="1"/>
</dbReference>
<organism evidence="8 9">
    <name type="scientific">Trueperella bialowiezensis</name>
    <dbReference type="NCBI Taxonomy" id="312285"/>
    <lineage>
        <taxon>Bacteria</taxon>
        <taxon>Bacillati</taxon>
        <taxon>Actinomycetota</taxon>
        <taxon>Actinomycetes</taxon>
        <taxon>Actinomycetales</taxon>
        <taxon>Actinomycetaceae</taxon>
        <taxon>Trueperella</taxon>
    </lineage>
</organism>
<proteinExistence type="predicted"/>
<dbReference type="SUPFAM" id="SSF52172">
    <property type="entry name" value="CheY-like"/>
    <property type="match status" value="1"/>
</dbReference>
<feature type="domain" description="OmpR/PhoB-type" evidence="7">
    <location>
        <begin position="120"/>
        <end position="224"/>
    </location>
</feature>
<dbReference type="Proteomes" id="UP000269542">
    <property type="component" value="Chromosome"/>
</dbReference>
<dbReference type="OrthoDB" id="4481605at2"/>
<keyword evidence="9" id="KW-1185">Reference proteome</keyword>
<evidence type="ECO:0000256" key="2">
    <source>
        <dbReference type="ARBA" id="ARBA00023012"/>
    </source>
</evidence>
<dbReference type="InterPro" id="IPR039420">
    <property type="entry name" value="WalR-like"/>
</dbReference>
<dbReference type="SMART" id="SM00862">
    <property type="entry name" value="Trans_reg_C"/>
    <property type="match status" value="1"/>
</dbReference>
<keyword evidence="2" id="KW-0902">Two-component regulatory system</keyword>
<dbReference type="GO" id="GO:0000976">
    <property type="term" value="F:transcription cis-regulatory region binding"/>
    <property type="evidence" value="ECO:0007669"/>
    <property type="project" value="TreeGrafter"/>
</dbReference>
<dbReference type="InterPro" id="IPR001789">
    <property type="entry name" value="Sig_transdc_resp-reg_receiver"/>
</dbReference>
<dbReference type="CDD" id="cd00383">
    <property type="entry name" value="trans_reg_C"/>
    <property type="match status" value="1"/>
</dbReference>
<dbReference type="PANTHER" id="PTHR48111:SF40">
    <property type="entry name" value="PHOSPHATE REGULON TRANSCRIPTIONAL REGULATORY PROTEIN PHOB"/>
    <property type="match status" value="1"/>
</dbReference>
<sequence>MAKPLALVVDDEEQMLAIVTFALNTQGFDTRTAGDVAQAWNLLSTTKFDLVVLDIMLPHGSGLDLTRRIRARSAHPPIMLLTALDAEHNRIAGLEAGADDYVTKPFSPRELALRAEAIYRRTATNEPPKHSFGQLVATDQGVYCGADLLPLTAREADLLTVLIRYAPKPVSRTRLLNEVWGTTSLSGGADMIKTTIYRLRRKLDHHCVDDVAIATVPSGYQLVGAQLSTD</sequence>
<dbReference type="Pfam" id="PF00072">
    <property type="entry name" value="Response_reg"/>
    <property type="match status" value="1"/>
</dbReference>
<dbReference type="AlphaFoldDB" id="A0A3S4V9U9"/>
<feature type="DNA-binding region" description="OmpR/PhoB-type" evidence="5">
    <location>
        <begin position="120"/>
        <end position="224"/>
    </location>
</feature>
<dbReference type="SMART" id="SM00448">
    <property type="entry name" value="REC"/>
    <property type="match status" value="1"/>
</dbReference>
<keyword evidence="1 4" id="KW-0597">Phosphoprotein</keyword>
<dbReference type="InterPro" id="IPR016032">
    <property type="entry name" value="Sig_transdc_resp-reg_C-effctor"/>
</dbReference>
<dbReference type="GO" id="GO:0005829">
    <property type="term" value="C:cytosol"/>
    <property type="evidence" value="ECO:0007669"/>
    <property type="project" value="TreeGrafter"/>
</dbReference>
<protein>
    <submittedName>
        <fullName evidence="8">Alkaline phosphatase synthesis transcriptional regulatory protein phoP</fullName>
    </submittedName>
</protein>
<feature type="domain" description="Response regulatory" evidence="6">
    <location>
        <begin position="5"/>
        <end position="119"/>
    </location>
</feature>
<dbReference type="PANTHER" id="PTHR48111">
    <property type="entry name" value="REGULATOR OF RPOS"/>
    <property type="match status" value="1"/>
</dbReference>
<dbReference type="InterPro" id="IPR001867">
    <property type="entry name" value="OmpR/PhoB-type_DNA-bd"/>
</dbReference>
<dbReference type="Gene3D" id="6.10.250.690">
    <property type="match status" value="1"/>
</dbReference>
<evidence type="ECO:0000256" key="4">
    <source>
        <dbReference type="PROSITE-ProRule" id="PRU00169"/>
    </source>
</evidence>
<keyword evidence="3 5" id="KW-0238">DNA-binding</keyword>
<dbReference type="InterPro" id="IPR036388">
    <property type="entry name" value="WH-like_DNA-bd_sf"/>
</dbReference>
<evidence type="ECO:0000313" key="9">
    <source>
        <dbReference type="Proteomes" id="UP000269542"/>
    </source>
</evidence>
<dbReference type="InterPro" id="IPR011006">
    <property type="entry name" value="CheY-like_superfamily"/>
</dbReference>
<evidence type="ECO:0000259" key="7">
    <source>
        <dbReference type="PROSITE" id="PS51755"/>
    </source>
</evidence>
<evidence type="ECO:0000256" key="1">
    <source>
        <dbReference type="ARBA" id="ARBA00022553"/>
    </source>
</evidence>
<dbReference type="KEGG" id="tbw:NCTC13354_00486"/>
<reference evidence="8 9" key="1">
    <citation type="submission" date="2018-12" db="EMBL/GenBank/DDBJ databases">
        <authorList>
            <consortium name="Pathogen Informatics"/>
        </authorList>
    </citation>
    <scope>NUCLEOTIDE SEQUENCE [LARGE SCALE GENOMIC DNA]</scope>
    <source>
        <strain evidence="8 9">NCTC13354</strain>
    </source>
</reference>
<dbReference type="Gene3D" id="1.10.10.10">
    <property type="entry name" value="Winged helix-like DNA-binding domain superfamily/Winged helix DNA-binding domain"/>
    <property type="match status" value="1"/>
</dbReference>
<evidence type="ECO:0000256" key="3">
    <source>
        <dbReference type="ARBA" id="ARBA00023125"/>
    </source>
</evidence>
<evidence type="ECO:0000259" key="6">
    <source>
        <dbReference type="PROSITE" id="PS50110"/>
    </source>
</evidence>
<dbReference type="Pfam" id="PF00486">
    <property type="entry name" value="Trans_reg_C"/>
    <property type="match status" value="1"/>
</dbReference>
<feature type="modified residue" description="4-aspartylphosphate" evidence="4">
    <location>
        <position position="54"/>
    </location>
</feature>
<gene>
    <name evidence="8" type="primary">phoP</name>
    <name evidence="8" type="ORF">NCTC13354_00486</name>
</gene>
<dbReference type="GO" id="GO:0006355">
    <property type="term" value="P:regulation of DNA-templated transcription"/>
    <property type="evidence" value="ECO:0007669"/>
    <property type="project" value="InterPro"/>
</dbReference>
<accession>A0A3S4V9U9</accession>
<evidence type="ECO:0000313" key="8">
    <source>
        <dbReference type="EMBL" id="VEI12792.1"/>
    </source>
</evidence>
<dbReference type="SUPFAM" id="SSF46894">
    <property type="entry name" value="C-terminal effector domain of the bipartite response regulators"/>
    <property type="match status" value="1"/>
</dbReference>
<dbReference type="GO" id="GO:0000156">
    <property type="term" value="F:phosphorelay response regulator activity"/>
    <property type="evidence" value="ECO:0007669"/>
    <property type="project" value="TreeGrafter"/>
</dbReference>
<dbReference type="GO" id="GO:0032993">
    <property type="term" value="C:protein-DNA complex"/>
    <property type="evidence" value="ECO:0007669"/>
    <property type="project" value="TreeGrafter"/>
</dbReference>
<dbReference type="EMBL" id="LR134476">
    <property type="protein sequence ID" value="VEI12792.1"/>
    <property type="molecule type" value="Genomic_DNA"/>
</dbReference>
<dbReference type="CDD" id="cd17574">
    <property type="entry name" value="REC_OmpR"/>
    <property type="match status" value="1"/>
</dbReference>
<evidence type="ECO:0000256" key="5">
    <source>
        <dbReference type="PROSITE-ProRule" id="PRU01091"/>
    </source>
</evidence>